<sequence>MTSILIESVKAFFNEDLRHHISVRLGEHDEDVYLAMGAAPPAFLAALLYRTELSEGPLSFYHLAHQAVGQDLYGWLREWDNGTGGLLAGNALSATGREYVQAVLGEYAEPMTEELARYAGVKNDTGAFLLGLSAFAVLDAAGRYLREAHLDVAAATRWLWDQRDGIVQALPSGLRVAPSLGLKRLPGAGDVSSARRSSLVYGVIAIIILAGLLFYVFKSCTGAPAFGQ</sequence>
<proteinExistence type="predicted"/>
<evidence type="ECO:0000313" key="3">
    <source>
        <dbReference type="Proteomes" id="UP000294498"/>
    </source>
</evidence>
<dbReference type="AlphaFoldDB" id="A0A4R8DXT2"/>
<dbReference type="EMBL" id="SODV01000001">
    <property type="protein sequence ID" value="TDX02365.1"/>
    <property type="molecule type" value="Genomic_DNA"/>
</dbReference>
<keyword evidence="1" id="KW-1133">Transmembrane helix</keyword>
<name>A0A4R8DXT2_9BACT</name>
<accession>A0A4R8DXT2</accession>
<feature type="transmembrane region" description="Helical" evidence="1">
    <location>
        <begin position="199"/>
        <end position="217"/>
    </location>
</feature>
<dbReference type="InterPro" id="IPR009282">
    <property type="entry name" value="DUF937"/>
</dbReference>
<protein>
    <submittedName>
        <fullName evidence="2">Uncharacterized protein</fullName>
    </submittedName>
</protein>
<organism evidence="2 3">
    <name type="scientific">Dinghuibacter silviterrae</name>
    <dbReference type="NCBI Taxonomy" id="1539049"/>
    <lineage>
        <taxon>Bacteria</taxon>
        <taxon>Pseudomonadati</taxon>
        <taxon>Bacteroidota</taxon>
        <taxon>Chitinophagia</taxon>
        <taxon>Chitinophagales</taxon>
        <taxon>Chitinophagaceae</taxon>
        <taxon>Dinghuibacter</taxon>
    </lineage>
</organism>
<keyword evidence="1" id="KW-0812">Transmembrane</keyword>
<evidence type="ECO:0000313" key="2">
    <source>
        <dbReference type="EMBL" id="TDX02365.1"/>
    </source>
</evidence>
<reference evidence="2 3" key="1">
    <citation type="submission" date="2019-03" db="EMBL/GenBank/DDBJ databases">
        <title>Genomic Encyclopedia of Type Strains, Phase IV (KMG-IV): sequencing the most valuable type-strain genomes for metagenomic binning, comparative biology and taxonomic classification.</title>
        <authorList>
            <person name="Goeker M."/>
        </authorList>
    </citation>
    <scope>NUCLEOTIDE SEQUENCE [LARGE SCALE GENOMIC DNA]</scope>
    <source>
        <strain evidence="2 3">DSM 100059</strain>
    </source>
</reference>
<dbReference type="Proteomes" id="UP000294498">
    <property type="component" value="Unassembled WGS sequence"/>
</dbReference>
<comment type="caution">
    <text evidence="2">The sequence shown here is derived from an EMBL/GenBank/DDBJ whole genome shotgun (WGS) entry which is preliminary data.</text>
</comment>
<keyword evidence="1" id="KW-0472">Membrane</keyword>
<evidence type="ECO:0000256" key="1">
    <source>
        <dbReference type="SAM" id="Phobius"/>
    </source>
</evidence>
<dbReference type="Pfam" id="PF06078">
    <property type="entry name" value="DUF937"/>
    <property type="match status" value="1"/>
</dbReference>
<dbReference type="RefSeq" id="WP_133994982.1">
    <property type="nucleotide sequence ID" value="NZ_SODV01000001.1"/>
</dbReference>
<keyword evidence="3" id="KW-1185">Reference proteome</keyword>
<gene>
    <name evidence="2" type="ORF">EDB95_3423</name>
</gene>